<sequence>MSRKFSRKETFALSMKKKSITQGQSLVTRHPRVSFQSLQVTGWT</sequence>
<comment type="caution">
    <text evidence="1">The sequence shown here is derived from an EMBL/GenBank/DDBJ whole genome shotgun (WGS) entry which is preliminary data.</text>
</comment>
<organism evidence="1 2">
    <name type="scientific">Staurois parvus</name>
    <dbReference type="NCBI Taxonomy" id="386267"/>
    <lineage>
        <taxon>Eukaryota</taxon>
        <taxon>Metazoa</taxon>
        <taxon>Chordata</taxon>
        <taxon>Craniata</taxon>
        <taxon>Vertebrata</taxon>
        <taxon>Euteleostomi</taxon>
        <taxon>Amphibia</taxon>
        <taxon>Batrachia</taxon>
        <taxon>Anura</taxon>
        <taxon>Neobatrachia</taxon>
        <taxon>Ranoidea</taxon>
        <taxon>Ranidae</taxon>
        <taxon>Staurois</taxon>
    </lineage>
</organism>
<evidence type="ECO:0000313" key="2">
    <source>
        <dbReference type="Proteomes" id="UP001162483"/>
    </source>
</evidence>
<keyword evidence="2" id="KW-1185">Reference proteome</keyword>
<dbReference type="EMBL" id="CATNWA010015949">
    <property type="protein sequence ID" value="CAI9588368.1"/>
    <property type="molecule type" value="Genomic_DNA"/>
</dbReference>
<gene>
    <name evidence="1" type="ORF">SPARVUS_LOCUS10737755</name>
</gene>
<reference evidence="1" key="1">
    <citation type="submission" date="2023-05" db="EMBL/GenBank/DDBJ databases">
        <authorList>
            <person name="Stuckert A."/>
        </authorList>
    </citation>
    <scope>NUCLEOTIDE SEQUENCE</scope>
</reference>
<accession>A0ABN9EV01</accession>
<name>A0ABN9EV01_9NEOB</name>
<proteinExistence type="predicted"/>
<evidence type="ECO:0000313" key="1">
    <source>
        <dbReference type="EMBL" id="CAI9588368.1"/>
    </source>
</evidence>
<protein>
    <submittedName>
        <fullName evidence="1">Uncharacterized protein</fullName>
    </submittedName>
</protein>
<dbReference type="Proteomes" id="UP001162483">
    <property type="component" value="Unassembled WGS sequence"/>
</dbReference>